<evidence type="ECO:0000256" key="14">
    <source>
        <dbReference type="RuleBase" id="RU003355"/>
    </source>
</evidence>
<dbReference type="PANTHER" id="PTHR43806:SF11">
    <property type="entry name" value="CEREVISIN-RELATED"/>
    <property type="match status" value="1"/>
</dbReference>
<dbReference type="Gene3D" id="3.40.50.200">
    <property type="entry name" value="Peptidase S8/S53 domain"/>
    <property type="match status" value="1"/>
</dbReference>
<dbReference type="GO" id="GO:0016020">
    <property type="term" value="C:membrane"/>
    <property type="evidence" value="ECO:0007669"/>
    <property type="project" value="InterPro"/>
</dbReference>
<evidence type="ECO:0000256" key="4">
    <source>
        <dbReference type="ARBA" id="ARBA00022512"/>
    </source>
</evidence>
<evidence type="ECO:0000256" key="1">
    <source>
        <dbReference type="ARBA" id="ARBA00001913"/>
    </source>
</evidence>
<evidence type="ECO:0000256" key="6">
    <source>
        <dbReference type="ARBA" id="ARBA00022670"/>
    </source>
</evidence>
<evidence type="ECO:0000256" key="11">
    <source>
        <dbReference type="ARBA" id="ARBA00022837"/>
    </source>
</evidence>
<feature type="active site" description="Charge relay system" evidence="12 13">
    <location>
        <position position="186"/>
    </location>
</feature>
<evidence type="ECO:0000313" key="18">
    <source>
        <dbReference type="EMBL" id="KAB2332643.1"/>
    </source>
</evidence>
<feature type="active site" description="Charge relay system" evidence="12 13">
    <location>
        <position position="252"/>
    </location>
</feature>
<dbReference type="PROSITE" id="PS00137">
    <property type="entry name" value="SUBTILASE_HIS"/>
    <property type="match status" value="1"/>
</dbReference>
<dbReference type="InterPro" id="IPR015500">
    <property type="entry name" value="Peptidase_S8_subtilisin-rel"/>
</dbReference>
<dbReference type="InterPro" id="IPR022398">
    <property type="entry name" value="Peptidase_S8_His-AS"/>
</dbReference>
<feature type="chain" id="PRO_5038383534" evidence="16">
    <location>
        <begin position="23"/>
        <end position="1631"/>
    </location>
</feature>
<dbReference type="PRINTS" id="PR00723">
    <property type="entry name" value="SUBTILISIN"/>
</dbReference>
<keyword evidence="5" id="KW-0964">Secreted</keyword>
<dbReference type="Pfam" id="PF00082">
    <property type="entry name" value="Peptidase_S8"/>
    <property type="match status" value="1"/>
</dbReference>
<evidence type="ECO:0000256" key="10">
    <source>
        <dbReference type="ARBA" id="ARBA00022825"/>
    </source>
</evidence>
<dbReference type="InterPro" id="IPR023828">
    <property type="entry name" value="Peptidase_S8_Ser-AS"/>
</dbReference>
<reference evidence="18 19" key="1">
    <citation type="journal article" date="2014" name="Arch. Microbiol.">
        <title>Bacillus mesophilum sp. nov., strain IITR-54T, a novel 4-chlorobiphenyl dechlorinating bacterium.</title>
        <authorList>
            <person name="Manickam N."/>
            <person name="Singh N.K."/>
            <person name="Bajaj A."/>
            <person name="Kumar R.M."/>
            <person name="Kaur G."/>
            <person name="Kaur N."/>
            <person name="Bala M."/>
            <person name="Kumar A."/>
            <person name="Mayilraj S."/>
        </authorList>
    </citation>
    <scope>NUCLEOTIDE SEQUENCE [LARGE SCALE GENOMIC DNA]</scope>
    <source>
        <strain evidence="18 19">IITR-54</strain>
    </source>
</reference>
<organism evidence="18 19">
    <name type="scientific">Bacillus mesophilum</name>
    <dbReference type="NCBI Taxonomy" id="1071718"/>
    <lineage>
        <taxon>Bacteria</taxon>
        <taxon>Bacillati</taxon>
        <taxon>Bacillota</taxon>
        <taxon>Bacilli</taxon>
        <taxon>Bacillales</taxon>
        <taxon>Bacillaceae</taxon>
        <taxon>Bacillus</taxon>
    </lineage>
</organism>
<dbReference type="InterPro" id="IPR003137">
    <property type="entry name" value="PA_domain"/>
</dbReference>
<evidence type="ECO:0000256" key="12">
    <source>
        <dbReference type="PIRSR" id="PIRSR615500-1"/>
    </source>
</evidence>
<dbReference type="GO" id="GO:0006508">
    <property type="term" value="P:proteolysis"/>
    <property type="evidence" value="ECO:0007669"/>
    <property type="project" value="UniProtKB-KW"/>
</dbReference>
<keyword evidence="19" id="KW-1185">Reference proteome</keyword>
<gene>
    <name evidence="18" type="ORF">F7732_11160</name>
</gene>
<evidence type="ECO:0000256" key="5">
    <source>
        <dbReference type="ARBA" id="ARBA00022525"/>
    </source>
</evidence>
<evidence type="ECO:0000256" key="13">
    <source>
        <dbReference type="PROSITE-ProRule" id="PRU01240"/>
    </source>
</evidence>
<dbReference type="InterPro" id="IPR050131">
    <property type="entry name" value="Peptidase_S8_subtilisin-like"/>
</dbReference>
<dbReference type="EMBL" id="WBOT01000003">
    <property type="protein sequence ID" value="KAB2332643.1"/>
    <property type="molecule type" value="Genomic_DNA"/>
</dbReference>
<evidence type="ECO:0000259" key="17">
    <source>
        <dbReference type="PROSITE" id="PS51272"/>
    </source>
</evidence>
<evidence type="ECO:0000256" key="2">
    <source>
        <dbReference type="ARBA" id="ARBA00004613"/>
    </source>
</evidence>
<evidence type="ECO:0000313" key="19">
    <source>
        <dbReference type="Proteomes" id="UP000441354"/>
    </source>
</evidence>
<dbReference type="Gene3D" id="2.60.40.1710">
    <property type="entry name" value="Subtilisin-like superfamily"/>
    <property type="match status" value="1"/>
</dbReference>
<dbReference type="Gene3D" id="3.50.30.30">
    <property type="match status" value="1"/>
</dbReference>
<keyword evidence="4" id="KW-0134">Cell wall</keyword>
<dbReference type="Proteomes" id="UP000441354">
    <property type="component" value="Unassembled WGS sequence"/>
</dbReference>
<dbReference type="PROSITE" id="PS00136">
    <property type="entry name" value="SUBTILASE_ASP"/>
    <property type="match status" value="1"/>
</dbReference>
<dbReference type="InterPro" id="IPR010435">
    <property type="entry name" value="C5a/SBT2-like_Fn3"/>
</dbReference>
<feature type="region of interest" description="Disordered" evidence="15">
    <location>
        <begin position="1229"/>
        <end position="1252"/>
    </location>
</feature>
<accession>A0A7V7RMH6</accession>
<protein>
    <submittedName>
        <fullName evidence="18">S8 family serine peptidase</fullName>
    </submittedName>
</protein>
<dbReference type="InterPro" id="IPR034216">
    <property type="entry name" value="C5a_Peptidase"/>
</dbReference>
<feature type="compositionally biased region" description="Basic and acidic residues" evidence="15">
    <location>
        <begin position="27"/>
        <end position="46"/>
    </location>
</feature>
<dbReference type="Pfam" id="PF00395">
    <property type="entry name" value="SLH"/>
    <property type="match status" value="3"/>
</dbReference>
<keyword evidence="9 13" id="KW-0378">Hydrolase</keyword>
<keyword evidence="10 13" id="KW-0720">Serine protease</keyword>
<dbReference type="PROSITE" id="PS51892">
    <property type="entry name" value="SUBTILASE"/>
    <property type="match status" value="1"/>
</dbReference>
<name>A0A7V7RMH6_9BACI</name>
<proteinExistence type="inferred from homology"/>
<feature type="compositionally biased region" description="Pro residues" evidence="15">
    <location>
        <begin position="1242"/>
        <end position="1252"/>
    </location>
</feature>
<keyword evidence="6 13" id="KW-0645">Protease</keyword>
<dbReference type="InterPro" id="IPR001119">
    <property type="entry name" value="SLH_dom"/>
</dbReference>
<comment type="similarity">
    <text evidence="3 13 14">Belongs to the peptidase S8 family.</text>
</comment>
<feature type="active site" description="Charge relay system" evidence="12 13">
    <location>
        <position position="575"/>
    </location>
</feature>
<dbReference type="InterPro" id="IPR036852">
    <property type="entry name" value="Peptidase_S8/S53_dom_sf"/>
</dbReference>
<feature type="region of interest" description="Disordered" evidence="15">
    <location>
        <begin position="26"/>
        <end position="47"/>
    </location>
</feature>
<dbReference type="OrthoDB" id="9798386at2"/>
<evidence type="ECO:0000256" key="3">
    <source>
        <dbReference type="ARBA" id="ARBA00011073"/>
    </source>
</evidence>
<feature type="signal peptide" evidence="16">
    <location>
        <begin position="1"/>
        <end position="22"/>
    </location>
</feature>
<dbReference type="Pfam" id="PF02225">
    <property type="entry name" value="PA"/>
    <property type="match status" value="1"/>
</dbReference>
<dbReference type="SUPFAM" id="SSF52743">
    <property type="entry name" value="Subtilisin-like"/>
    <property type="match status" value="1"/>
</dbReference>
<keyword evidence="11" id="KW-0106">Calcium</keyword>
<dbReference type="SUPFAM" id="SSF52025">
    <property type="entry name" value="PA domain"/>
    <property type="match status" value="1"/>
</dbReference>
<comment type="cofactor">
    <cofactor evidence="1">
        <name>Ca(2+)</name>
        <dbReference type="ChEBI" id="CHEBI:29108"/>
    </cofactor>
</comment>
<evidence type="ECO:0000256" key="16">
    <source>
        <dbReference type="SAM" id="SignalP"/>
    </source>
</evidence>
<evidence type="ECO:0000256" key="9">
    <source>
        <dbReference type="ARBA" id="ARBA00022801"/>
    </source>
</evidence>
<dbReference type="InterPro" id="IPR023827">
    <property type="entry name" value="Peptidase_S8_Asp-AS"/>
</dbReference>
<dbReference type="GO" id="GO:0004252">
    <property type="term" value="F:serine-type endopeptidase activity"/>
    <property type="evidence" value="ECO:0007669"/>
    <property type="project" value="UniProtKB-UniRule"/>
</dbReference>
<dbReference type="GO" id="GO:0005576">
    <property type="term" value="C:extracellular region"/>
    <property type="evidence" value="ECO:0007669"/>
    <property type="project" value="UniProtKB-SubCell"/>
</dbReference>
<dbReference type="PANTHER" id="PTHR43806">
    <property type="entry name" value="PEPTIDASE S8"/>
    <property type="match status" value="1"/>
</dbReference>
<dbReference type="Pfam" id="PF06280">
    <property type="entry name" value="fn3_5"/>
    <property type="match status" value="1"/>
</dbReference>
<keyword evidence="7 16" id="KW-0732">Signal</keyword>
<dbReference type="InterPro" id="IPR000209">
    <property type="entry name" value="Peptidase_S8/S53_dom"/>
</dbReference>
<evidence type="ECO:0000256" key="15">
    <source>
        <dbReference type="SAM" id="MobiDB-lite"/>
    </source>
</evidence>
<evidence type="ECO:0000256" key="8">
    <source>
        <dbReference type="ARBA" id="ARBA00022737"/>
    </source>
</evidence>
<keyword evidence="8" id="KW-0677">Repeat</keyword>
<dbReference type="InterPro" id="IPR046450">
    <property type="entry name" value="PA_dom_sf"/>
</dbReference>
<dbReference type="CDD" id="cd02133">
    <property type="entry name" value="PA_C5a_like"/>
    <property type="match status" value="1"/>
</dbReference>
<sequence>MIRKVSLALLIFLMVFSSAAYGAVPPKAEREKPVTSGEKLESPEHEYNDEDEVRIIVELDGEAAVQKAQQQGKIYSELTETEKESVEKDLIDQQNQVVNELNADKLGIEVINNFTTVVNGFSTEVKFGNIKFIEKADRVATVHIAHEYTRPEVKPEMRYSKELVEAQNAWKEYGFKGEGMVVGVIDTGIDTEHRDMVLSNETEETLTKDIVDGIVAEKGLPGKYYTEKVPYAYNYMDQNDTILDLGAEASEHGMHVSGTVGANGDEENGGLKGVAPEAQILGLKVFGNDPEMPSTYSDIYVKAIDDAIKLGVDVINMSLGSTAAFVLPEDPEQKAIERAVENGVLMAISAGNSAHFGNGFANPWPQNPDIGVSGSPGLSYDSLQVASYENTYMDLDAVSYSFGEVTGKSPFLSAGSVHPNSLETKEFELAYGGLGNPEELADVEGKFALIERGGIAFTAKAINAQAAGALGVIVYNNVDGYVNMQTDPSITVPQLFMLKSNGEALADALQSGETVTISFNGETTQAPNPTAGAMSDFTSWGVTPNLDFKPEITAPGGQILSTLQNNEYGMMSGTSMAAPHVAGGSALVLERVDNEFGLKNAERVNMAKNILMNTAKAQKDVGFINSGEGWDIPYSPRRQGAGLMQLHAALSTPVVVTEQDSKEAKVALKEIGETVEFTLIAENYSDKTVSYNIGLNVQTDLALYGELGYSPSALEAQVLQDVGVKVNDSETAVVELGAGEKKTITVELDLSNASVLNRNGSALVPAEEIFTNGYFVEGFVTLTDTADENPELSVPYVGFKGEWDKAQIVDDARWTDTSFYGMTSLVDESLSFLGYSAFEQGVNPDHIAFSPNGDGVQDQAIPVVSFLRNAKKVEYNILDSEGNKLRTIRTENHARKNYYDGGRAQQYSLSTVRGWDGQIDLKPAAEGDYQYEIRAVVDYPGAEWQSFTMPIKVDVTAPEIEASYDAESKEITFANVADNEGGSGVYYIDVLVDSSTVLSGPLSPDTKTYAVNGLTADNNLEVVVYDFAGNSTTEKLQVAEDTVIPDVHVLTPAAFGTVGSKDVIVSGYVNDKSGIKELEINGELVDVVVNPATGAHEFSTTISYEADGVKKFDVKTVDNRDNEIAFQRTVFVDSTAPTIDVKGAPASTGKDSVEVSLEVADNFDEIRVYNNGSEIFTNEFLEPYEMRGYKKTIEDVELALKDGKNTFVFEVTDLAGHKASKTVTIEKLEETPPGNGGGTGPIIPPTPPVTPPPATDDGEAVLDVTEGKVIDQINDSSKSEVTVDLSSLQTGDVSKLIAKVGKDTFKKVADSKKGLVVKAGTETVALPAAVVADIAEQGSDNVQITIATLEAKDVPASKGKNLVSELYDFSITLNKDGKSTDYSAFAEPVEVTVSVDAEKINDARKAAAYYLNEDDAAWEYVGGKVSGDSFTFTVNHFSTYSVIENNVTFKDVAKHWAKDEIEVLASRSIINGKTSGSFAPEEDITRAQFAALLVRSLNLPASEEQGSFKDVSANHWAASDIEAAYAAGIISGKLDGSFAPSENITREQMAAMLIRAVEYKDASLLEGLKPSASFKDADRINSYAKEAIDQAVALKLLNGNSNGTFGPKKNTTRAQAAVVLYRMLDALDELK</sequence>
<comment type="caution">
    <text evidence="18">The sequence shown here is derived from an EMBL/GenBank/DDBJ whole genome shotgun (WGS) entry which is preliminary data.</text>
</comment>
<feature type="domain" description="SLH" evidence="17">
    <location>
        <begin position="1504"/>
        <end position="1567"/>
    </location>
</feature>
<dbReference type="PROSITE" id="PS51272">
    <property type="entry name" value="SLH"/>
    <property type="match status" value="3"/>
</dbReference>
<dbReference type="RefSeq" id="WP_151573942.1">
    <property type="nucleotide sequence ID" value="NZ_WBOT01000003.1"/>
</dbReference>
<feature type="domain" description="SLH" evidence="17">
    <location>
        <begin position="1444"/>
        <end position="1503"/>
    </location>
</feature>
<feature type="domain" description="SLH" evidence="17">
    <location>
        <begin position="1571"/>
        <end position="1631"/>
    </location>
</feature>
<evidence type="ECO:0000256" key="7">
    <source>
        <dbReference type="ARBA" id="ARBA00022729"/>
    </source>
</evidence>
<dbReference type="PROSITE" id="PS00138">
    <property type="entry name" value="SUBTILASE_SER"/>
    <property type="match status" value="1"/>
</dbReference>
<dbReference type="CDD" id="cd07475">
    <property type="entry name" value="Peptidases_S8_C5a_Peptidase"/>
    <property type="match status" value="1"/>
</dbReference>
<comment type="subcellular location">
    <subcellularLocation>
        <location evidence="2">Secreted</location>
    </subcellularLocation>
</comment>